<keyword evidence="2" id="KW-1185">Reference proteome</keyword>
<comment type="caution">
    <text evidence="1">The sequence shown here is derived from an EMBL/GenBank/DDBJ whole genome shotgun (WGS) entry which is preliminary data.</text>
</comment>
<proteinExistence type="predicted"/>
<dbReference type="Proteomes" id="UP001165101">
    <property type="component" value="Unassembled WGS sequence"/>
</dbReference>
<sequence>MVTQVPPTAYKPGTVLTVGSHKVVITKYLSQGGFAHVYTCTITPPWNNTTTACLKRVAVPDKHTLNVLRQEVDAMRRLEGKSCVVSYIDSHAARMLNGVGYEVFLLMEYCAGNGLIDFMNQRLVHKLTEPEILQIMGEVTEGVAHMHALNPPLIHRDIKIENVLLTSDHKHYKLCDFGSASAPLRPPKNVEEFQVLQDDIMRHTTPQYRAPEMLDLYRRQPIDEKSDIWALGVFLYKLCYYTTPFENNSINGAGNGGGGDYAILNGRFSFPSSPIYSSNLKNVISKCLVVNPVSRPNVYQLLQEVCRLRNVPYPNIHPEKTPSVQEKSFNSVSGTTTPITATNTSSAIKDKLALPPKPQLNYSRKSPSEEENRPSLPARKPISSVPVPSPSPQQTNQYKHNNNKTYDDSLHRSKSEKVSNSHYDPFANIDRTNFLPSTKKSSTTYGNLSNNNKDLFQKRMDSYITTSGTDTGLGVTTGGYSKNSGIKSNGTSSSNLNSINGVNSSSMAKSQQSRSTPKSLNYMASNNDDSRLTSVQSDIISGIQSEEVVELSPSNHHNIRTSVDFLRDLSRQDSGKSWREQKTGESIKSFMNMNRSANKRSSISSVKDLLTGGKNRESSSSSSNKPSSTRNLSHNYTSNRSSSGNLRSIESLRDNISGNRTGESQYRVQQRSKSFEKPSSDKNELTPKVPVSRPHKRQNSIQRRVHALLTRDESPPATKTAHGYGKYTDSSSSSNNNNNNRNSMSHTSRGIELYNSDDFDSDNLSDSDDEIQYRRSFDGQRPPTGRHLSTQDAVKVTTTKESYSRKPINHQMGNASSMKSPIINLQLYSTPTMQSSPFKSPSTITSII</sequence>
<accession>A0ACB5TTF3</accession>
<evidence type="ECO:0000313" key="2">
    <source>
        <dbReference type="Proteomes" id="UP001165101"/>
    </source>
</evidence>
<organism evidence="1 2">
    <name type="scientific">Candida boidinii</name>
    <name type="common">Yeast</name>
    <dbReference type="NCBI Taxonomy" id="5477"/>
    <lineage>
        <taxon>Eukaryota</taxon>
        <taxon>Fungi</taxon>
        <taxon>Dikarya</taxon>
        <taxon>Ascomycota</taxon>
        <taxon>Saccharomycotina</taxon>
        <taxon>Pichiomycetes</taxon>
        <taxon>Pichiales</taxon>
        <taxon>Pichiaceae</taxon>
        <taxon>Ogataea</taxon>
        <taxon>Ogataea/Candida clade</taxon>
    </lineage>
</organism>
<protein>
    <submittedName>
        <fullName evidence="1">Unnamed protein product</fullName>
    </submittedName>
</protein>
<gene>
    <name evidence="1" type="ORF">Cboi01_000373100</name>
</gene>
<name>A0ACB5TTF3_CANBO</name>
<dbReference type="EMBL" id="BSXV01002141">
    <property type="protein sequence ID" value="GME94986.1"/>
    <property type="molecule type" value="Genomic_DNA"/>
</dbReference>
<evidence type="ECO:0000313" key="1">
    <source>
        <dbReference type="EMBL" id="GME94986.1"/>
    </source>
</evidence>
<reference evidence="1" key="1">
    <citation type="submission" date="2023-04" db="EMBL/GenBank/DDBJ databases">
        <title>Candida boidinii NBRC 1967.</title>
        <authorList>
            <person name="Ichikawa N."/>
            <person name="Sato H."/>
            <person name="Tonouchi N."/>
        </authorList>
    </citation>
    <scope>NUCLEOTIDE SEQUENCE</scope>
    <source>
        <strain evidence="1">NBRC 1967</strain>
    </source>
</reference>